<dbReference type="Proteomes" id="UP001148184">
    <property type="component" value="Unassembled WGS sequence"/>
</dbReference>
<sequence length="913" mass="96580">MANEVLVGLRIGAAVSGTLSAAFGSAKSVVQQLGRATDGLKIKQKQIGSELAASIARGGTGVERLRRQYDQVGRAIDQLKSKQERLNTSIARGETLKNERSELRGEAMETVATAAVVGAPVAKAVDIAIDFQDLVRDIAITGEFDEAKEKGLSDVMRGAALRWNQTQMEVATGVNVLIAGNISDLEELKSYAPVMAKSATATRASMDDLGAVAISLNDILGITAAGFERSMNMLAFAGKSGQFELADMAKWLPQLTPQFKALGITGERAVSEIGASLQIARKGAGSNDEAANNFKNFLNKLTAPDTLKSFNDAGVDLEDAMKNLVSQGLSPAEAMIRIITKYLGSDAPAAASKYRKALDIKDEQERQTALTRLDEAYKLSSLFADQQVLAYVRPALANQSEAARIQQGSKDAADKGGLDADWNMRMGSAKEQLKVLTVGLSDLGIAVGSILLPTIVDLTQKIVPVVQAFSNWAENNSELISGTLKLLAGAVALKLGLIGIRYGMNLGATALNGFGTFLSLATGKLALFNWTLISTQMAPFIAGVKHLVSVIPGLSYVTGVFGSVLAATPIGWIIAAFAAIAIAGLLIYKYWEPISAFFSGFFTGFVEGLKPIRDAFSAAFEPIAPLFSALGQMIKPVIRWFSELFTPVHLTGDELGRATMSGIEFGRAVGAVVAALFTPIRWLLEFIGEIPKAFEGGIAGMAKLILDFSPLDLFYRAFSGVMSYFGVELPAKFSDFGGMIISGLVSGIGNALNTAKESIVGVGTSIKTWFAETLGIQSPSRVFIGYGSNISEGAAIGITAQAGLVRKAALDMAGTTAVELAAPKGRSYSLPQPPSAEAVSVASRIGTSAGGGPGVGGDLVVHYSPKIELPAGAQRQQVEQVLRGGYDEFVRFMERFQHDQRRRSYGPDTGGRA</sequence>
<evidence type="ECO:0000313" key="5">
    <source>
        <dbReference type="Proteomes" id="UP001148184"/>
    </source>
</evidence>
<dbReference type="NCBIfam" id="TIGR01760">
    <property type="entry name" value="tape_meas_TP901"/>
    <property type="match status" value="2"/>
</dbReference>
<feature type="transmembrane region" description="Helical" evidence="2">
    <location>
        <begin position="544"/>
        <end position="564"/>
    </location>
</feature>
<gene>
    <name evidence="4" type="ORF">M5G17_24505</name>
</gene>
<comment type="caution">
    <text evidence="4">The sequence shown here is derived from an EMBL/GenBank/DDBJ whole genome shotgun (WGS) entry which is preliminary data.</text>
</comment>
<dbReference type="PANTHER" id="PTHR37813:SF1">
    <property type="entry name" value="FELS-2 PROPHAGE PROTEIN"/>
    <property type="match status" value="1"/>
</dbReference>
<dbReference type="RefSeq" id="WP_273895449.1">
    <property type="nucleotide sequence ID" value="NZ_JAMDGP010000025.1"/>
</dbReference>
<keyword evidence="5" id="KW-1185">Reference proteome</keyword>
<feature type="transmembrane region" description="Helical" evidence="2">
    <location>
        <begin position="570"/>
        <end position="588"/>
    </location>
</feature>
<name>A0ABT5PFQ8_9PSED</name>
<dbReference type="PANTHER" id="PTHR37813">
    <property type="entry name" value="FELS-2 PROPHAGE PROTEIN"/>
    <property type="match status" value="1"/>
</dbReference>
<keyword evidence="1" id="KW-1188">Viral release from host cell</keyword>
<dbReference type="InterPro" id="IPR010090">
    <property type="entry name" value="Phage_tape_meas"/>
</dbReference>
<accession>A0ABT5PFQ8</accession>
<feature type="domain" description="Phage tail tape measure protein" evidence="3">
    <location>
        <begin position="159"/>
        <end position="352"/>
    </location>
</feature>
<evidence type="ECO:0000313" key="4">
    <source>
        <dbReference type="EMBL" id="MDD1016833.1"/>
    </source>
</evidence>
<organism evidence="4 5">
    <name type="scientific">Pseudomonas rubra</name>
    <dbReference type="NCBI Taxonomy" id="2942627"/>
    <lineage>
        <taxon>Bacteria</taxon>
        <taxon>Pseudomonadati</taxon>
        <taxon>Pseudomonadota</taxon>
        <taxon>Gammaproteobacteria</taxon>
        <taxon>Pseudomonadales</taxon>
        <taxon>Pseudomonadaceae</taxon>
        <taxon>Pseudomonas</taxon>
    </lineage>
</organism>
<keyword evidence="2" id="KW-0472">Membrane</keyword>
<feature type="transmembrane region" description="Helical" evidence="2">
    <location>
        <begin position="510"/>
        <end position="532"/>
    </location>
</feature>
<evidence type="ECO:0000259" key="3">
    <source>
        <dbReference type="Pfam" id="PF10145"/>
    </source>
</evidence>
<proteinExistence type="predicted"/>
<evidence type="ECO:0000256" key="2">
    <source>
        <dbReference type="SAM" id="Phobius"/>
    </source>
</evidence>
<reference evidence="4 5" key="1">
    <citation type="submission" date="2022-05" db="EMBL/GenBank/DDBJ databases">
        <title>Novel Pseudomonas spp. Isolated from a Rainbow Trout Aquaculture Facility.</title>
        <authorList>
            <person name="Testerman T."/>
            <person name="Graf J."/>
        </authorList>
    </citation>
    <scope>NUCLEOTIDE SEQUENCE [LARGE SCALE GENOMIC DNA]</scope>
    <source>
        <strain evidence="4 5">ID1025</strain>
    </source>
</reference>
<protein>
    <submittedName>
        <fullName evidence="4">Phage tail tape measure protein</fullName>
    </submittedName>
</protein>
<evidence type="ECO:0000256" key="1">
    <source>
        <dbReference type="ARBA" id="ARBA00022612"/>
    </source>
</evidence>
<keyword evidence="2" id="KW-1133">Transmembrane helix</keyword>
<dbReference type="EMBL" id="JAMDGZ010000065">
    <property type="protein sequence ID" value="MDD1016833.1"/>
    <property type="molecule type" value="Genomic_DNA"/>
</dbReference>
<dbReference type="Pfam" id="PF10145">
    <property type="entry name" value="PhageMin_Tail"/>
    <property type="match status" value="1"/>
</dbReference>
<keyword evidence="2" id="KW-0812">Transmembrane</keyword>